<reference evidence="1" key="2">
    <citation type="journal article" date="2015" name="Fish Shellfish Immunol.">
        <title>Early steps in the European eel (Anguilla anguilla)-Vibrio vulnificus interaction in the gills: Role of the RtxA13 toxin.</title>
        <authorList>
            <person name="Callol A."/>
            <person name="Pajuelo D."/>
            <person name="Ebbesson L."/>
            <person name="Teles M."/>
            <person name="MacKenzie S."/>
            <person name="Amaro C."/>
        </authorList>
    </citation>
    <scope>NUCLEOTIDE SEQUENCE</scope>
</reference>
<protein>
    <submittedName>
        <fullName evidence="1">Uncharacterized protein</fullName>
    </submittedName>
</protein>
<dbReference type="AlphaFoldDB" id="A0A0E9U6J2"/>
<evidence type="ECO:0000313" key="1">
    <source>
        <dbReference type="EMBL" id="JAH60593.1"/>
    </source>
</evidence>
<name>A0A0E9U6J2_ANGAN</name>
<accession>A0A0E9U6J2</accession>
<proteinExistence type="predicted"/>
<sequence length="44" mass="5231">MWQFDCGVIHHSPNAALSPVRTGKRIKHENTALWLTHKIWCHYF</sequence>
<dbReference type="EMBL" id="GBXM01047984">
    <property type="protein sequence ID" value="JAH60593.1"/>
    <property type="molecule type" value="Transcribed_RNA"/>
</dbReference>
<organism evidence="1">
    <name type="scientific">Anguilla anguilla</name>
    <name type="common">European freshwater eel</name>
    <name type="synonym">Muraena anguilla</name>
    <dbReference type="NCBI Taxonomy" id="7936"/>
    <lineage>
        <taxon>Eukaryota</taxon>
        <taxon>Metazoa</taxon>
        <taxon>Chordata</taxon>
        <taxon>Craniata</taxon>
        <taxon>Vertebrata</taxon>
        <taxon>Euteleostomi</taxon>
        <taxon>Actinopterygii</taxon>
        <taxon>Neopterygii</taxon>
        <taxon>Teleostei</taxon>
        <taxon>Anguilliformes</taxon>
        <taxon>Anguillidae</taxon>
        <taxon>Anguilla</taxon>
    </lineage>
</organism>
<reference evidence="1" key="1">
    <citation type="submission" date="2014-11" db="EMBL/GenBank/DDBJ databases">
        <authorList>
            <person name="Amaro Gonzalez C."/>
        </authorList>
    </citation>
    <scope>NUCLEOTIDE SEQUENCE</scope>
</reference>